<protein>
    <submittedName>
        <fullName evidence="2">Uncharacterized protein</fullName>
    </submittedName>
</protein>
<feature type="region of interest" description="Disordered" evidence="1">
    <location>
        <begin position="49"/>
        <end position="79"/>
    </location>
</feature>
<reference evidence="2" key="1">
    <citation type="submission" date="2018-11" db="EMBL/GenBank/DDBJ databases">
        <authorList>
            <consortium name="Pathogen Informatics"/>
        </authorList>
    </citation>
    <scope>NUCLEOTIDE SEQUENCE</scope>
</reference>
<name>A0A3S5CHN3_9PLAT</name>
<sequence length="79" mass="8480">MVPCRLPLKALEEHVIISTIDGIPGLSPLRLLDLTTSLLYQSPSNIPLFPEHMSRGEPSQPLGGASQTSPCNKAIGFIN</sequence>
<dbReference type="AlphaFoldDB" id="A0A3S5CHN3"/>
<evidence type="ECO:0000313" key="3">
    <source>
        <dbReference type="Proteomes" id="UP000784294"/>
    </source>
</evidence>
<evidence type="ECO:0000313" key="2">
    <source>
        <dbReference type="EMBL" id="VEL09168.1"/>
    </source>
</evidence>
<keyword evidence="3" id="KW-1185">Reference proteome</keyword>
<gene>
    <name evidence="2" type="ORF">PXEA_LOCUS2608</name>
</gene>
<evidence type="ECO:0000256" key="1">
    <source>
        <dbReference type="SAM" id="MobiDB-lite"/>
    </source>
</evidence>
<proteinExistence type="predicted"/>
<accession>A0A3S5CHN3</accession>
<organism evidence="2 3">
    <name type="scientific">Protopolystoma xenopodis</name>
    <dbReference type="NCBI Taxonomy" id="117903"/>
    <lineage>
        <taxon>Eukaryota</taxon>
        <taxon>Metazoa</taxon>
        <taxon>Spiralia</taxon>
        <taxon>Lophotrochozoa</taxon>
        <taxon>Platyhelminthes</taxon>
        <taxon>Monogenea</taxon>
        <taxon>Polyopisthocotylea</taxon>
        <taxon>Polystomatidea</taxon>
        <taxon>Polystomatidae</taxon>
        <taxon>Protopolystoma</taxon>
    </lineage>
</organism>
<dbReference type="Proteomes" id="UP000784294">
    <property type="component" value="Unassembled WGS sequence"/>
</dbReference>
<comment type="caution">
    <text evidence="2">The sequence shown here is derived from an EMBL/GenBank/DDBJ whole genome shotgun (WGS) entry which is preliminary data.</text>
</comment>
<dbReference type="EMBL" id="CAAALY010005624">
    <property type="protein sequence ID" value="VEL09168.1"/>
    <property type="molecule type" value="Genomic_DNA"/>
</dbReference>